<gene>
    <name evidence="2" type="ORF">OXX778_LOCUS18906</name>
</gene>
<accession>A0A814KQB4</accession>
<keyword evidence="1" id="KW-0812">Transmembrane</keyword>
<dbReference type="OrthoDB" id="10237240at2759"/>
<evidence type="ECO:0000313" key="3">
    <source>
        <dbReference type="Proteomes" id="UP000663879"/>
    </source>
</evidence>
<name>A0A814KQB4_9BILA</name>
<feature type="non-terminal residue" evidence="2">
    <location>
        <position position="206"/>
    </location>
</feature>
<evidence type="ECO:0000256" key="1">
    <source>
        <dbReference type="SAM" id="Phobius"/>
    </source>
</evidence>
<proteinExistence type="predicted"/>
<keyword evidence="1" id="KW-0472">Membrane</keyword>
<feature type="transmembrane region" description="Helical" evidence="1">
    <location>
        <begin position="173"/>
        <end position="192"/>
    </location>
</feature>
<sequence>MRNYNIFKNVEIVLFSNTVKFSTSTCPLIFKDVNLNELQFFGFVNVFIYNNQIGFSNVNQSFNSSIKQIFVLSYKTKLGIDFFNKDLFQNTELFRTDGILDKIDPLSVLDLNINNFYLNLLNVDYFIFYNQNLFETLEIYSSKKTINFTLALTHRYTDEQFCIFKNVRSYNRIHFLVIYPMLCSCTYIWIAGDQIGSRLCPKKFSL</sequence>
<reference evidence="2" key="1">
    <citation type="submission" date="2021-02" db="EMBL/GenBank/DDBJ databases">
        <authorList>
            <person name="Nowell W R."/>
        </authorList>
    </citation>
    <scope>NUCLEOTIDE SEQUENCE</scope>
    <source>
        <strain evidence="2">Ploen Becks lab</strain>
    </source>
</reference>
<comment type="caution">
    <text evidence="2">The sequence shown here is derived from an EMBL/GenBank/DDBJ whole genome shotgun (WGS) entry which is preliminary data.</text>
</comment>
<evidence type="ECO:0000313" key="2">
    <source>
        <dbReference type="EMBL" id="CAF1052723.1"/>
    </source>
</evidence>
<dbReference type="Proteomes" id="UP000663879">
    <property type="component" value="Unassembled WGS sequence"/>
</dbReference>
<protein>
    <submittedName>
        <fullName evidence="2">Uncharacterized protein</fullName>
    </submittedName>
</protein>
<keyword evidence="1" id="KW-1133">Transmembrane helix</keyword>
<dbReference type="EMBL" id="CAJNOC010005450">
    <property type="protein sequence ID" value="CAF1052723.1"/>
    <property type="molecule type" value="Genomic_DNA"/>
</dbReference>
<organism evidence="2 3">
    <name type="scientific">Brachionus calyciflorus</name>
    <dbReference type="NCBI Taxonomy" id="104777"/>
    <lineage>
        <taxon>Eukaryota</taxon>
        <taxon>Metazoa</taxon>
        <taxon>Spiralia</taxon>
        <taxon>Gnathifera</taxon>
        <taxon>Rotifera</taxon>
        <taxon>Eurotatoria</taxon>
        <taxon>Monogononta</taxon>
        <taxon>Pseudotrocha</taxon>
        <taxon>Ploima</taxon>
        <taxon>Brachionidae</taxon>
        <taxon>Brachionus</taxon>
    </lineage>
</organism>
<dbReference type="AlphaFoldDB" id="A0A814KQB4"/>
<keyword evidence="3" id="KW-1185">Reference proteome</keyword>